<dbReference type="EMBL" id="LT576035">
    <property type="protein sequence ID" value="SBN37661.1"/>
    <property type="molecule type" value="Genomic_DNA"/>
</dbReference>
<feature type="transmembrane region" description="Helical" evidence="2">
    <location>
        <begin position="6"/>
        <end position="22"/>
    </location>
</feature>
<reference evidence="3" key="1">
    <citation type="submission" date="2016-05" db="EMBL/GenBank/DDBJ databases">
        <authorList>
            <person name="Lavstsen T."/>
            <person name="Jespersen J.S."/>
        </authorList>
    </citation>
    <scope>NUCLEOTIDE SEQUENCE</scope>
    <source>
        <strain evidence="3">PFRJS10</strain>
    </source>
</reference>
<name>A0A2C7AQR5_9ACTN</name>
<dbReference type="RefSeq" id="WP_048734367.1">
    <property type="nucleotide sequence ID" value="NZ_CCYQ01000034.1"/>
</dbReference>
<feature type="compositionally biased region" description="Acidic residues" evidence="1">
    <location>
        <begin position="130"/>
        <end position="140"/>
    </location>
</feature>
<feature type="transmembrane region" description="Helical" evidence="2">
    <location>
        <begin position="34"/>
        <end position="55"/>
    </location>
</feature>
<dbReference type="AlphaFoldDB" id="A0A2C7AQR5"/>
<accession>A0A2C7AQR5</accession>
<feature type="region of interest" description="Disordered" evidence="1">
    <location>
        <begin position="117"/>
        <end position="150"/>
    </location>
</feature>
<evidence type="ECO:0000256" key="2">
    <source>
        <dbReference type="SAM" id="Phobius"/>
    </source>
</evidence>
<keyword evidence="2" id="KW-1133">Transmembrane helix</keyword>
<gene>
    <name evidence="3" type="ORF">PFR_JS10_18</name>
</gene>
<keyword evidence="2" id="KW-0472">Membrane</keyword>
<organism evidence="3">
    <name type="scientific">Propionibacterium freudenreichii</name>
    <dbReference type="NCBI Taxonomy" id="1744"/>
    <lineage>
        <taxon>Bacteria</taxon>
        <taxon>Bacillati</taxon>
        <taxon>Actinomycetota</taxon>
        <taxon>Actinomycetes</taxon>
        <taxon>Propionibacteriales</taxon>
        <taxon>Propionibacteriaceae</taxon>
        <taxon>Propionibacterium</taxon>
    </lineage>
</organism>
<feature type="transmembrane region" description="Helical" evidence="2">
    <location>
        <begin position="67"/>
        <end position="85"/>
    </location>
</feature>
<proteinExistence type="predicted"/>
<sequence length="150" mass="16223">MRSTIFFVVLAAIMLIMVGNLLRSRRIRERYAVLWVAVGLFLVVLVVFPALLSWLARTVGVAVPSNLLFILVIGMLLGIALQLTLEVSRAEDRSRVLAENVAILNLEMREAGLTHLSSRGGVADPSAGDEMSDTTTDDDPSAPPSVPPAR</sequence>
<dbReference type="Pfam" id="PF10066">
    <property type="entry name" value="DUF2304"/>
    <property type="match status" value="1"/>
</dbReference>
<evidence type="ECO:0000313" key="3">
    <source>
        <dbReference type="EMBL" id="SBN37661.1"/>
    </source>
</evidence>
<keyword evidence="2" id="KW-0812">Transmembrane</keyword>
<evidence type="ECO:0000256" key="1">
    <source>
        <dbReference type="SAM" id="MobiDB-lite"/>
    </source>
</evidence>
<evidence type="ECO:0008006" key="4">
    <source>
        <dbReference type="Google" id="ProtNLM"/>
    </source>
</evidence>
<protein>
    <recommendedName>
        <fullName evidence="4">PF10066 family protein</fullName>
    </recommendedName>
</protein>
<dbReference type="InterPro" id="IPR019277">
    <property type="entry name" value="DUF2304"/>
</dbReference>
<feature type="compositionally biased region" description="Pro residues" evidence="1">
    <location>
        <begin position="141"/>
        <end position="150"/>
    </location>
</feature>